<gene>
    <name evidence="2" type="ORF">OMO38_04560</name>
</gene>
<feature type="chain" id="PRO_5045485184" evidence="1">
    <location>
        <begin position="20"/>
        <end position="176"/>
    </location>
</feature>
<keyword evidence="1" id="KW-0732">Signal</keyword>
<accession>A0ABT3HVR8</accession>
<organism evidence="2 3">
    <name type="scientific">Chryseobacterium kimseyorum</name>
    <dbReference type="NCBI Taxonomy" id="2984028"/>
    <lineage>
        <taxon>Bacteria</taxon>
        <taxon>Pseudomonadati</taxon>
        <taxon>Bacteroidota</taxon>
        <taxon>Flavobacteriia</taxon>
        <taxon>Flavobacteriales</taxon>
        <taxon>Weeksellaceae</taxon>
        <taxon>Chryseobacterium group</taxon>
        <taxon>Chryseobacterium</taxon>
    </lineage>
</organism>
<name>A0ABT3HVR8_9FLAO</name>
<evidence type="ECO:0000313" key="3">
    <source>
        <dbReference type="Proteomes" id="UP001163731"/>
    </source>
</evidence>
<evidence type="ECO:0000256" key="1">
    <source>
        <dbReference type="SAM" id="SignalP"/>
    </source>
</evidence>
<dbReference type="Proteomes" id="UP001163731">
    <property type="component" value="Unassembled WGS sequence"/>
</dbReference>
<sequence>MKKTLIILAFTFIANLSIAQVAIGKETVNGNSTILDFNDTTGNTKGIILPSVNNTNAALTSPTSDNNGTFVFDKSDSKVKMYQNSSWVNLSDAGNSTQITANSSEESTGLQGAIIGADNSLAKGVLVLESTNKAMILPQIANPHLNVKSPYPGMMCYDTVSKSLAVFDGSVWNYWK</sequence>
<proteinExistence type="predicted"/>
<feature type="signal peptide" evidence="1">
    <location>
        <begin position="1"/>
        <end position="19"/>
    </location>
</feature>
<dbReference type="RefSeq" id="WP_264749033.1">
    <property type="nucleotide sequence ID" value="NZ_JAPDHW010000002.1"/>
</dbReference>
<comment type="caution">
    <text evidence="2">The sequence shown here is derived from an EMBL/GenBank/DDBJ whole genome shotgun (WGS) entry which is preliminary data.</text>
</comment>
<evidence type="ECO:0000313" key="2">
    <source>
        <dbReference type="EMBL" id="MCW3167795.1"/>
    </source>
</evidence>
<dbReference type="EMBL" id="JAPDHW010000002">
    <property type="protein sequence ID" value="MCW3167795.1"/>
    <property type="molecule type" value="Genomic_DNA"/>
</dbReference>
<keyword evidence="3" id="KW-1185">Reference proteome</keyword>
<reference evidence="2" key="1">
    <citation type="submission" date="2022-10" db="EMBL/GenBank/DDBJ databases">
        <title>Chryseobacterium babae sp. nov. isolated from the gut of the beetle Oryctes rhinoceros, and Chryseobacterium kimseyorum sp. nov., isolated from a stick insect rearing cage.</title>
        <authorList>
            <person name="Shelomi M."/>
            <person name="Han C.-J."/>
            <person name="Chen W.-M."/>
            <person name="Chen H.-K."/>
            <person name="Liaw S.-J."/>
            <person name="Muhle E."/>
            <person name="Clermont D."/>
        </authorList>
    </citation>
    <scope>NUCLEOTIDE SEQUENCE</scope>
    <source>
        <strain evidence="2">09-1422</strain>
    </source>
</reference>
<protein>
    <submittedName>
        <fullName evidence="2">Uncharacterized protein</fullName>
    </submittedName>
</protein>